<organism evidence="2 3">
    <name type="scientific">Formicarius rufipectus</name>
    <dbReference type="NCBI Taxonomy" id="1118560"/>
    <lineage>
        <taxon>Eukaryota</taxon>
        <taxon>Metazoa</taxon>
        <taxon>Chordata</taxon>
        <taxon>Craniata</taxon>
        <taxon>Vertebrata</taxon>
        <taxon>Euteleostomi</taxon>
        <taxon>Archelosauria</taxon>
        <taxon>Archosauria</taxon>
        <taxon>Dinosauria</taxon>
        <taxon>Saurischia</taxon>
        <taxon>Theropoda</taxon>
        <taxon>Coelurosauria</taxon>
        <taxon>Aves</taxon>
        <taxon>Neognathae</taxon>
        <taxon>Neoaves</taxon>
        <taxon>Telluraves</taxon>
        <taxon>Australaves</taxon>
        <taxon>Passeriformes</taxon>
        <taxon>Formicariidae</taxon>
        <taxon>Formicarius</taxon>
    </lineage>
</organism>
<evidence type="ECO:0000256" key="1">
    <source>
        <dbReference type="SAM" id="SignalP"/>
    </source>
</evidence>
<feature type="signal peptide" evidence="1">
    <location>
        <begin position="1"/>
        <end position="20"/>
    </location>
</feature>
<dbReference type="OrthoDB" id="8573660at2759"/>
<dbReference type="SUPFAM" id="SSF54076">
    <property type="entry name" value="RNase A-like"/>
    <property type="match status" value="1"/>
</dbReference>
<evidence type="ECO:0000313" key="3">
    <source>
        <dbReference type="Proteomes" id="UP000520463"/>
    </source>
</evidence>
<feature type="non-terminal residue" evidence="2">
    <location>
        <position position="53"/>
    </location>
</feature>
<dbReference type="AlphaFoldDB" id="A0A7L0NN76"/>
<sequence>MAGWVLCTALVLAALAGAEGETRYAKFLRQHVDYPQTSTTPAYRYCEIVLARR</sequence>
<keyword evidence="1" id="KW-0732">Signal</keyword>
<dbReference type="InterPro" id="IPR036816">
    <property type="entry name" value="RNaseA-like_dom_sf"/>
</dbReference>
<dbReference type="Proteomes" id="UP000520463">
    <property type="component" value="Unassembled WGS sequence"/>
</dbReference>
<protein>
    <submittedName>
        <fullName evidence="2">RNL2 Ribonuclease</fullName>
    </submittedName>
</protein>
<feature type="non-terminal residue" evidence="2">
    <location>
        <position position="1"/>
    </location>
</feature>
<feature type="chain" id="PRO_5029894913" evidence="1">
    <location>
        <begin position="21"/>
        <end position="53"/>
    </location>
</feature>
<gene>
    <name evidence="2" type="primary">Rnl2</name>
    <name evidence="2" type="ORF">FORRUF_R12710</name>
</gene>
<reference evidence="2 3" key="1">
    <citation type="submission" date="2019-09" db="EMBL/GenBank/DDBJ databases">
        <title>Bird 10,000 Genomes (B10K) Project - Family phase.</title>
        <authorList>
            <person name="Zhang G."/>
        </authorList>
    </citation>
    <scope>NUCLEOTIDE SEQUENCE [LARGE SCALE GENOMIC DNA]</scope>
    <source>
        <strain evidence="2">B10K-DU-001-43</strain>
        <tissue evidence="2">Muscle</tissue>
    </source>
</reference>
<evidence type="ECO:0000313" key="2">
    <source>
        <dbReference type="EMBL" id="NXK94082.1"/>
    </source>
</evidence>
<name>A0A7L0NN76_9PASS</name>
<dbReference type="EMBL" id="VXAU01004001">
    <property type="protein sequence ID" value="NXK94082.1"/>
    <property type="molecule type" value="Genomic_DNA"/>
</dbReference>
<proteinExistence type="predicted"/>
<accession>A0A7L0NN76</accession>
<comment type="caution">
    <text evidence="2">The sequence shown here is derived from an EMBL/GenBank/DDBJ whole genome shotgun (WGS) entry which is preliminary data.</text>
</comment>
<keyword evidence="3" id="KW-1185">Reference proteome</keyword>